<evidence type="ECO:0000313" key="2">
    <source>
        <dbReference type="EMBL" id="KAB8183332.1"/>
    </source>
</evidence>
<feature type="domain" description="Beta-lactamase-related" evidence="1">
    <location>
        <begin position="60"/>
        <end position="405"/>
    </location>
</feature>
<dbReference type="Pfam" id="PF00144">
    <property type="entry name" value="Beta-lactamase"/>
    <property type="match status" value="1"/>
</dbReference>
<dbReference type="Proteomes" id="UP000320431">
    <property type="component" value="Unassembled WGS sequence"/>
</dbReference>
<dbReference type="EMBL" id="VICD02000187">
    <property type="protein sequence ID" value="KAB8183332.1"/>
    <property type="molecule type" value="Genomic_DNA"/>
</dbReference>
<dbReference type="InterPro" id="IPR012338">
    <property type="entry name" value="Beta-lactam/transpept-like"/>
</dbReference>
<evidence type="ECO:0000259" key="1">
    <source>
        <dbReference type="Pfam" id="PF00144"/>
    </source>
</evidence>
<dbReference type="Gene3D" id="3.40.710.10">
    <property type="entry name" value="DD-peptidase/beta-lactamase superfamily"/>
    <property type="match status" value="1"/>
</dbReference>
<gene>
    <name evidence="2" type="ORF">FKV24_011075</name>
</gene>
<organism evidence="2 3">
    <name type="scientific">Marilutibacter maris</name>
    <dbReference type="NCBI Taxonomy" id="1605891"/>
    <lineage>
        <taxon>Bacteria</taxon>
        <taxon>Pseudomonadati</taxon>
        <taxon>Pseudomonadota</taxon>
        <taxon>Gammaproteobacteria</taxon>
        <taxon>Lysobacterales</taxon>
        <taxon>Lysobacteraceae</taxon>
        <taxon>Marilutibacter</taxon>
    </lineage>
</organism>
<dbReference type="InterPro" id="IPR050789">
    <property type="entry name" value="Diverse_Enzym_Activities"/>
</dbReference>
<dbReference type="InterPro" id="IPR001466">
    <property type="entry name" value="Beta-lactam-related"/>
</dbReference>
<comment type="caution">
    <text evidence="2">The sequence shown here is derived from an EMBL/GenBank/DDBJ whole genome shotgun (WGS) entry which is preliminary data.</text>
</comment>
<evidence type="ECO:0000313" key="3">
    <source>
        <dbReference type="Proteomes" id="UP000320431"/>
    </source>
</evidence>
<dbReference type="GO" id="GO:0016787">
    <property type="term" value="F:hydrolase activity"/>
    <property type="evidence" value="ECO:0007669"/>
    <property type="project" value="UniProtKB-KW"/>
</dbReference>
<accession>A0A508ARP9</accession>
<keyword evidence="2" id="KW-0378">Hydrolase</keyword>
<dbReference type="AlphaFoldDB" id="A0A508ARP9"/>
<dbReference type="PANTHER" id="PTHR43283">
    <property type="entry name" value="BETA-LACTAMASE-RELATED"/>
    <property type="match status" value="1"/>
</dbReference>
<name>A0A508ARP9_9GAMM</name>
<dbReference type="SUPFAM" id="SSF56601">
    <property type="entry name" value="beta-lactamase/transpeptidase-like"/>
    <property type="match status" value="1"/>
</dbReference>
<protein>
    <submittedName>
        <fullName evidence="2">Serine hydrolase</fullName>
    </submittedName>
</protein>
<reference evidence="2 3" key="1">
    <citation type="submission" date="2019-10" db="EMBL/GenBank/DDBJ databases">
        <title>Lysobacter alkalisoli sp. nov., isolated from saline-alkaline soil.</title>
        <authorList>
            <person name="Sun J.-Q."/>
        </authorList>
    </citation>
    <scope>NUCLEOTIDE SEQUENCE [LARGE SCALE GENOMIC DNA]</scope>
    <source>
        <strain evidence="2 3">KCTC 42381</strain>
    </source>
</reference>
<sequence length="422" mass="45585">MLKTSHRLFSYAILSCALAVPALDTSAVAGPAPVDATHRSAATPTQQATVWLRDTALAPGYPGARLLIATPEHVLVDVSAGHRDLARHEPLPADAIYRIYSMTKPIVSAAVLRLLAEGHGDFDDPVGEHLPDLAGLYRVDDDGTHRPAVPTIRQLLTHTAGFAVEGPALARREAARLEDSGDLADYVRRLAEIPLDSEPGTAFRYDSAALDVLGRLVEVWSGQPLERYMRAEFFEPLGMHDTGFSVPVRQRDRVVELSTTGDDGRLVIADEPHARHPGIRLRPYPSAAGGLYSTAADYLAFVRMLMNGGEHAGHRYLPRNMVERMFSDQLAPMGLADPHTDATGGQGFGLGLAVLQDPALRGRSGGPGQVGWSGAASTYFVIDPHRRIAGILLLQHLPRDVPADLPRLALPFYNFVQQVAAP</sequence>
<dbReference type="PANTHER" id="PTHR43283:SF3">
    <property type="entry name" value="BETA-LACTAMASE FAMILY PROTEIN (AFU_ORTHOLOGUE AFUA_5G07500)"/>
    <property type="match status" value="1"/>
</dbReference>
<proteinExistence type="predicted"/>